<keyword evidence="8" id="KW-1185">Reference proteome</keyword>
<feature type="domain" description="Radical SAM core" evidence="6">
    <location>
        <begin position="7"/>
        <end position="221"/>
    </location>
</feature>
<dbReference type="GO" id="GO:0051536">
    <property type="term" value="F:iron-sulfur cluster binding"/>
    <property type="evidence" value="ECO:0007669"/>
    <property type="project" value="UniProtKB-KW"/>
</dbReference>
<protein>
    <submittedName>
        <fullName evidence="7">GTP 3',8-cyclase</fullName>
    </submittedName>
</protein>
<dbReference type="Gene3D" id="3.20.20.70">
    <property type="entry name" value="Aldolase class I"/>
    <property type="match status" value="1"/>
</dbReference>
<dbReference type="Pfam" id="PF04055">
    <property type="entry name" value="Radical_SAM"/>
    <property type="match status" value="1"/>
</dbReference>
<dbReference type="KEGG" id="upl:DSM104440_02432"/>
<dbReference type="AlphaFoldDB" id="A0A6M4H7S2"/>
<evidence type="ECO:0000256" key="4">
    <source>
        <dbReference type="ARBA" id="ARBA00023004"/>
    </source>
</evidence>
<dbReference type="GO" id="GO:0003824">
    <property type="term" value="F:catalytic activity"/>
    <property type="evidence" value="ECO:0007669"/>
    <property type="project" value="InterPro"/>
</dbReference>
<dbReference type="RefSeq" id="WP_171163033.1">
    <property type="nucleotide sequence ID" value="NZ_CP053073.1"/>
</dbReference>
<keyword evidence="3" id="KW-0479">Metal-binding</keyword>
<keyword evidence="5" id="KW-0411">Iron-sulfur</keyword>
<comment type="cofactor">
    <cofactor evidence="1">
        <name>[4Fe-4S] cluster</name>
        <dbReference type="ChEBI" id="CHEBI:49883"/>
    </cofactor>
</comment>
<dbReference type="PANTHER" id="PTHR11228:SF7">
    <property type="entry name" value="PQQA PEPTIDE CYCLASE"/>
    <property type="match status" value="1"/>
</dbReference>
<sequence length="318" mass="34618">MPGRAVESYRAPLFIAWQLTNRCSARCITCCEESGPDKAWRDELSRDEALRLAGAIVEAGIPYAAFGGGEPLGVPHAYDIFEVLTRGGVSLKLETDGSRIDEAGADRIAALRIQCIQISVDGATAATHERVRPGSSFAAAVGAIERLARRGMKSQFVFAPTRFNLHEIVAAYDLAGELGCEAFVTGPLMRLGRAALSWETVSPDPAAWTAAVEALRARALETRSTVELSIYPWDILQEVRTRLDSPQAMLLVVPNGKVKLLNALPFAPADLRHDSIEQAWDAYRAAWKSAEVRDFIGRCATEPALLRHANETWPVHAA</sequence>
<dbReference type="GO" id="GO:0046872">
    <property type="term" value="F:metal ion binding"/>
    <property type="evidence" value="ECO:0007669"/>
    <property type="project" value="UniProtKB-KW"/>
</dbReference>
<dbReference type="InterPro" id="IPR050377">
    <property type="entry name" value="Radical_SAM_PqqE_MftC-like"/>
</dbReference>
<keyword evidence="2" id="KW-0949">S-adenosyl-L-methionine</keyword>
<dbReference type="PANTHER" id="PTHR11228">
    <property type="entry name" value="RADICAL SAM DOMAIN PROTEIN"/>
    <property type="match status" value="1"/>
</dbReference>
<proteinExistence type="predicted"/>
<dbReference type="InParanoid" id="A0A6M4H7S2"/>
<dbReference type="SFLD" id="SFLDG01067">
    <property type="entry name" value="SPASM/twitch_domain_containing"/>
    <property type="match status" value="1"/>
</dbReference>
<dbReference type="Proteomes" id="UP000503096">
    <property type="component" value="Chromosome"/>
</dbReference>
<dbReference type="PROSITE" id="PS51918">
    <property type="entry name" value="RADICAL_SAM"/>
    <property type="match status" value="1"/>
</dbReference>
<dbReference type="InterPro" id="IPR013785">
    <property type="entry name" value="Aldolase_TIM"/>
</dbReference>
<dbReference type="SUPFAM" id="SSF102114">
    <property type="entry name" value="Radical SAM enzymes"/>
    <property type="match status" value="1"/>
</dbReference>
<dbReference type="SFLD" id="SFLDS00029">
    <property type="entry name" value="Radical_SAM"/>
    <property type="match status" value="1"/>
</dbReference>
<evidence type="ECO:0000256" key="5">
    <source>
        <dbReference type="ARBA" id="ARBA00023014"/>
    </source>
</evidence>
<keyword evidence="4" id="KW-0408">Iron</keyword>
<reference evidence="7 8" key="1">
    <citation type="submission" date="2020-04" db="EMBL/GenBank/DDBJ databases">
        <title>Usitatibacter rugosus gen. nov., sp. nov. and Usitatibacter palustris sp. nov., novel members of Usitatibacteraceae fam. nov. within the order Nitrosomonadales isolated from soil.</title>
        <authorList>
            <person name="Huber K.J."/>
            <person name="Neumann-Schaal M."/>
            <person name="Geppert A."/>
            <person name="Luckner M."/>
            <person name="Wanner G."/>
            <person name="Overmann J."/>
        </authorList>
    </citation>
    <scope>NUCLEOTIDE SEQUENCE [LARGE SCALE GENOMIC DNA]</scope>
    <source>
        <strain evidence="7 8">Swamp67</strain>
    </source>
</reference>
<evidence type="ECO:0000313" key="8">
    <source>
        <dbReference type="Proteomes" id="UP000503096"/>
    </source>
</evidence>
<evidence type="ECO:0000256" key="3">
    <source>
        <dbReference type="ARBA" id="ARBA00022723"/>
    </source>
</evidence>
<dbReference type="CDD" id="cd01335">
    <property type="entry name" value="Radical_SAM"/>
    <property type="match status" value="1"/>
</dbReference>
<organism evidence="7 8">
    <name type="scientific">Usitatibacter palustris</name>
    <dbReference type="NCBI Taxonomy" id="2732487"/>
    <lineage>
        <taxon>Bacteria</taxon>
        <taxon>Pseudomonadati</taxon>
        <taxon>Pseudomonadota</taxon>
        <taxon>Betaproteobacteria</taxon>
        <taxon>Nitrosomonadales</taxon>
        <taxon>Usitatibacteraceae</taxon>
        <taxon>Usitatibacter</taxon>
    </lineage>
</organism>
<evidence type="ECO:0000313" key="7">
    <source>
        <dbReference type="EMBL" id="QJR15610.1"/>
    </source>
</evidence>
<evidence type="ECO:0000256" key="2">
    <source>
        <dbReference type="ARBA" id="ARBA00022691"/>
    </source>
</evidence>
<accession>A0A6M4H7S2</accession>
<evidence type="ECO:0000256" key="1">
    <source>
        <dbReference type="ARBA" id="ARBA00001966"/>
    </source>
</evidence>
<name>A0A6M4H7S2_9PROT</name>
<dbReference type="EMBL" id="CP053073">
    <property type="protein sequence ID" value="QJR15610.1"/>
    <property type="molecule type" value="Genomic_DNA"/>
</dbReference>
<dbReference type="InterPro" id="IPR058240">
    <property type="entry name" value="rSAM_sf"/>
</dbReference>
<evidence type="ECO:0000259" key="6">
    <source>
        <dbReference type="PROSITE" id="PS51918"/>
    </source>
</evidence>
<dbReference type="InterPro" id="IPR007197">
    <property type="entry name" value="rSAM"/>
</dbReference>
<gene>
    <name evidence="7" type="primary">moaA_2</name>
    <name evidence="7" type="ORF">DSM104440_02432</name>
</gene>